<organism evidence="1">
    <name type="scientific">bioreactor metagenome</name>
    <dbReference type="NCBI Taxonomy" id="1076179"/>
    <lineage>
        <taxon>unclassified sequences</taxon>
        <taxon>metagenomes</taxon>
        <taxon>ecological metagenomes</taxon>
    </lineage>
</organism>
<accession>A0A645GDX1</accession>
<proteinExistence type="predicted"/>
<dbReference type="EMBL" id="VSSQ01070380">
    <property type="protein sequence ID" value="MPN22204.1"/>
    <property type="molecule type" value="Genomic_DNA"/>
</dbReference>
<comment type="caution">
    <text evidence="1">The sequence shown here is derived from an EMBL/GenBank/DDBJ whole genome shotgun (WGS) entry which is preliminary data.</text>
</comment>
<gene>
    <name evidence="1" type="ORF">SDC9_169587</name>
</gene>
<evidence type="ECO:0000313" key="1">
    <source>
        <dbReference type="EMBL" id="MPN22204.1"/>
    </source>
</evidence>
<reference evidence="1" key="1">
    <citation type="submission" date="2019-08" db="EMBL/GenBank/DDBJ databases">
        <authorList>
            <person name="Kucharzyk K."/>
            <person name="Murdoch R.W."/>
            <person name="Higgins S."/>
            <person name="Loffler F."/>
        </authorList>
    </citation>
    <scope>NUCLEOTIDE SEQUENCE</scope>
</reference>
<protein>
    <submittedName>
        <fullName evidence="1">Uncharacterized protein</fullName>
    </submittedName>
</protein>
<dbReference type="AlphaFoldDB" id="A0A645GDX1"/>
<sequence length="91" mass="10047">MQQLHVGQVDPCIGADVHGVPLALGVVDELLGKFPCADRCRVVFRIHGVDSHGRQQFLWGNGGCPRHRLAIPLCLQSIRIVLVKQFAQQLL</sequence>
<name>A0A645GDX1_9ZZZZ</name>